<dbReference type="InterPro" id="IPR009057">
    <property type="entry name" value="Homeodomain-like_sf"/>
</dbReference>
<dbReference type="EMBL" id="BAABHK010000002">
    <property type="protein sequence ID" value="GAA4623676.1"/>
    <property type="molecule type" value="Genomic_DNA"/>
</dbReference>
<dbReference type="SUPFAM" id="SSF46689">
    <property type="entry name" value="Homeodomain-like"/>
    <property type="match status" value="1"/>
</dbReference>
<keyword evidence="6" id="KW-1185">Reference proteome</keyword>
<dbReference type="Gene3D" id="1.10.357.10">
    <property type="entry name" value="Tetracycline Repressor, domain 2"/>
    <property type="match status" value="1"/>
</dbReference>
<dbReference type="PROSITE" id="PS50977">
    <property type="entry name" value="HTH_TETR_2"/>
    <property type="match status" value="1"/>
</dbReference>
<organism evidence="5 6">
    <name type="scientific">Actinoallomurus vinaceus</name>
    <dbReference type="NCBI Taxonomy" id="1080074"/>
    <lineage>
        <taxon>Bacteria</taxon>
        <taxon>Bacillati</taxon>
        <taxon>Actinomycetota</taxon>
        <taxon>Actinomycetes</taxon>
        <taxon>Streptosporangiales</taxon>
        <taxon>Thermomonosporaceae</taxon>
        <taxon>Actinoallomurus</taxon>
    </lineage>
</organism>
<protein>
    <recommendedName>
        <fullName evidence="4">HTH tetR-type domain-containing protein</fullName>
    </recommendedName>
</protein>
<feature type="region of interest" description="Disordered" evidence="3">
    <location>
        <begin position="1"/>
        <end position="55"/>
    </location>
</feature>
<dbReference type="Pfam" id="PF00440">
    <property type="entry name" value="TetR_N"/>
    <property type="match status" value="1"/>
</dbReference>
<dbReference type="PANTHER" id="PTHR30055:SF227">
    <property type="entry name" value="TRANSCRIPTIONAL REGULATORY PROTEIN (PROBABLY TETR-FAMILY)-RELATED"/>
    <property type="match status" value="1"/>
</dbReference>
<dbReference type="InterPro" id="IPR023772">
    <property type="entry name" value="DNA-bd_HTH_TetR-type_CS"/>
</dbReference>
<dbReference type="InterPro" id="IPR036271">
    <property type="entry name" value="Tet_transcr_reg_TetR-rel_C_sf"/>
</dbReference>
<dbReference type="PANTHER" id="PTHR30055">
    <property type="entry name" value="HTH-TYPE TRANSCRIPTIONAL REGULATOR RUTR"/>
    <property type="match status" value="1"/>
</dbReference>
<dbReference type="SUPFAM" id="SSF48498">
    <property type="entry name" value="Tetracyclin repressor-like, C-terminal domain"/>
    <property type="match status" value="1"/>
</dbReference>
<dbReference type="InterPro" id="IPR045823">
    <property type="entry name" value="TetR_C_32"/>
</dbReference>
<dbReference type="RefSeq" id="WP_345430458.1">
    <property type="nucleotide sequence ID" value="NZ_BAABHK010000002.1"/>
</dbReference>
<keyword evidence="1 2" id="KW-0238">DNA-binding</keyword>
<comment type="caution">
    <text evidence="5">The sequence shown here is derived from an EMBL/GenBank/DDBJ whole genome shotgun (WGS) entry which is preliminary data.</text>
</comment>
<evidence type="ECO:0000259" key="4">
    <source>
        <dbReference type="PROSITE" id="PS50977"/>
    </source>
</evidence>
<evidence type="ECO:0000313" key="6">
    <source>
        <dbReference type="Proteomes" id="UP001501442"/>
    </source>
</evidence>
<evidence type="ECO:0000256" key="2">
    <source>
        <dbReference type="PROSITE-ProRule" id="PRU00335"/>
    </source>
</evidence>
<evidence type="ECO:0000313" key="5">
    <source>
        <dbReference type="EMBL" id="GAA4623676.1"/>
    </source>
</evidence>
<feature type="domain" description="HTH tetR-type" evidence="4">
    <location>
        <begin position="53"/>
        <end position="112"/>
    </location>
</feature>
<dbReference type="InterPro" id="IPR001647">
    <property type="entry name" value="HTH_TetR"/>
</dbReference>
<accession>A0ABP8U8D9</accession>
<evidence type="ECO:0000256" key="1">
    <source>
        <dbReference type="ARBA" id="ARBA00023125"/>
    </source>
</evidence>
<feature type="DNA-binding region" description="H-T-H motif" evidence="2">
    <location>
        <begin position="75"/>
        <end position="94"/>
    </location>
</feature>
<sequence>MIKGARDEETAPRGDDHPPTAAARTSAPARTAGASSAPAPAAGASSTRAGRDPRRRRALLEAADRIILREGPEASMAAIASEAGISKPILYRHFGDKSGLYQALAERHTRALMDAVRAAFLRPGDIRTRSRAAIDTYLAAIAANRHVYRFLVHRASAEDTATHSAMGTVIRGLGGEIAEIILREGLLPDPVRVHIWSHATVGMVQAAGEWWLDHPDVPRATVTDSIVDLLLDGLPDITPR</sequence>
<gene>
    <name evidence="5" type="ORF">GCM10023196_020810</name>
</gene>
<name>A0ABP8U8D9_9ACTN</name>
<dbReference type="PRINTS" id="PR00455">
    <property type="entry name" value="HTHTETR"/>
</dbReference>
<dbReference type="Pfam" id="PF19344">
    <property type="entry name" value="TetR_C_32"/>
    <property type="match status" value="1"/>
</dbReference>
<dbReference type="Proteomes" id="UP001501442">
    <property type="component" value="Unassembled WGS sequence"/>
</dbReference>
<dbReference type="PROSITE" id="PS01081">
    <property type="entry name" value="HTH_TETR_1"/>
    <property type="match status" value="1"/>
</dbReference>
<feature type="compositionally biased region" description="Low complexity" evidence="3">
    <location>
        <begin position="19"/>
        <end position="48"/>
    </location>
</feature>
<proteinExistence type="predicted"/>
<reference evidence="6" key="1">
    <citation type="journal article" date="2019" name="Int. J. Syst. Evol. Microbiol.">
        <title>The Global Catalogue of Microorganisms (GCM) 10K type strain sequencing project: providing services to taxonomists for standard genome sequencing and annotation.</title>
        <authorList>
            <consortium name="The Broad Institute Genomics Platform"/>
            <consortium name="The Broad Institute Genome Sequencing Center for Infectious Disease"/>
            <person name="Wu L."/>
            <person name="Ma J."/>
        </authorList>
    </citation>
    <scope>NUCLEOTIDE SEQUENCE [LARGE SCALE GENOMIC DNA]</scope>
    <source>
        <strain evidence="6">JCM 17939</strain>
    </source>
</reference>
<feature type="compositionally biased region" description="Basic and acidic residues" evidence="3">
    <location>
        <begin position="1"/>
        <end position="18"/>
    </location>
</feature>
<dbReference type="InterPro" id="IPR050109">
    <property type="entry name" value="HTH-type_TetR-like_transc_reg"/>
</dbReference>
<evidence type="ECO:0000256" key="3">
    <source>
        <dbReference type="SAM" id="MobiDB-lite"/>
    </source>
</evidence>